<dbReference type="GO" id="GO:0006430">
    <property type="term" value="P:lysyl-tRNA aminoacylation"/>
    <property type="evidence" value="ECO:0007669"/>
    <property type="project" value="UniProtKB-UniRule"/>
</dbReference>
<protein>
    <recommendedName>
        <fullName evidence="13">Lysine--tRNA ligase</fullName>
        <ecNumber evidence="13">6.1.1.6</ecNumber>
    </recommendedName>
    <alternativeName>
        <fullName evidence="13">Lysyl-tRNA synthetase</fullName>
        <shortName evidence="13">LysRS</shortName>
    </alternativeName>
</protein>
<feature type="binding site" evidence="13">
    <location>
        <position position="407"/>
    </location>
    <ligand>
        <name>Mg(2+)</name>
        <dbReference type="ChEBI" id="CHEBI:18420"/>
        <label>2</label>
    </ligand>
</feature>
<reference evidence="16 17" key="1">
    <citation type="submission" date="2016-11" db="EMBL/GenBank/DDBJ databases">
        <authorList>
            <person name="Jaros S."/>
            <person name="Januszkiewicz K."/>
            <person name="Wedrychowicz H."/>
        </authorList>
    </citation>
    <scope>NUCLEOTIDE SEQUENCE [LARGE SCALE GENOMIC DNA]</scope>
    <source>
        <strain evidence="16 17">DSM 17918</strain>
    </source>
</reference>
<dbReference type="HAMAP" id="MF_00252">
    <property type="entry name" value="Lys_tRNA_synth_class2"/>
    <property type="match status" value="1"/>
</dbReference>
<dbReference type="InterPro" id="IPR004365">
    <property type="entry name" value="NA-bd_OB_tRNA"/>
</dbReference>
<dbReference type="RefSeq" id="WP_073343900.1">
    <property type="nucleotide sequence ID" value="NZ_FQVH01000017.1"/>
</dbReference>
<evidence type="ECO:0000256" key="2">
    <source>
        <dbReference type="ARBA" id="ARBA00008226"/>
    </source>
</evidence>
<keyword evidence="5 13" id="KW-0436">Ligase</keyword>
<dbReference type="InterPro" id="IPR034762">
    <property type="entry name" value="Lys-tRNA-ligase_II_bac/euk"/>
</dbReference>
<keyword evidence="10 13" id="KW-0648">Protein biosynthesis</keyword>
<feature type="binding site" evidence="13">
    <location>
        <position position="407"/>
    </location>
    <ligand>
        <name>Mg(2+)</name>
        <dbReference type="ChEBI" id="CHEBI:18420"/>
        <label>1</label>
    </ligand>
</feature>
<evidence type="ECO:0000259" key="15">
    <source>
        <dbReference type="PROSITE" id="PS50862"/>
    </source>
</evidence>
<evidence type="ECO:0000313" key="17">
    <source>
        <dbReference type="Proteomes" id="UP000184088"/>
    </source>
</evidence>
<dbReference type="InterPro" id="IPR012340">
    <property type="entry name" value="NA-bd_OB-fold"/>
</dbReference>
<dbReference type="SUPFAM" id="SSF55681">
    <property type="entry name" value="Class II aaRS and biotin synthetases"/>
    <property type="match status" value="1"/>
</dbReference>
<dbReference type="EMBL" id="FQVH01000017">
    <property type="protein sequence ID" value="SHF30590.1"/>
    <property type="molecule type" value="Genomic_DNA"/>
</dbReference>
<keyword evidence="8 13" id="KW-0067">ATP-binding</keyword>
<evidence type="ECO:0000256" key="12">
    <source>
        <dbReference type="ARBA" id="ARBA00048573"/>
    </source>
</evidence>
<evidence type="ECO:0000256" key="7">
    <source>
        <dbReference type="ARBA" id="ARBA00022741"/>
    </source>
</evidence>
<dbReference type="FunFam" id="2.40.50.140:FF:000024">
    <property type="entry name" value="Lysine--tRNA ligase"/>
    <property type="match status" value="1"/>
</dbReference>
<sequence length="505" mass="58571">MEQEMNLNELQQIRRQKLQQLCETAYNPYEVLRFERTNYSTDILNNFESMEGKEVAVAGRIMSIRGHGKASFVDLKDQEGKIQVYFRINDVGEEKYAIFKLLDIGDIIGVRGEVFKTHKGEISVKAHDFVVMAKAIQILPEKWHGLKDIELRYRQRYVDLIVNDESRKNFIIRSKLISRMRHYLDARGFMEVETPILQTIPGGAAARPFITHHNALDIDMYLRIATELYLKRLIIGGFDKVYEIGKQFRNEGIDVKHNPEFTTIELYQAYTDLDGMMELTENMIKTLAKEVLGTDVLLYQGIEIDLAKPWTKMTMREAVLKYAGVDFDDIQTDEEARELAKQRGLEFDDNATKGQILNLFFEEFAEENLIQPTFITEYPIEVSPLAKKIPDKQGFTYRFELFIFKMEIANAFSELNDPFDQRERFEKQVKAREAGDEEAHRMDEDFLTAMEYGMPPTGGLGIGIDRLAMLFSNSYSIRDVILFPTMRPKDVKQTNEGRESDQSQK</sequence>
<dbReference type="GO" id="GO:0016740">
    <property type="term" value="F:transferase activity"/>
    <property type="evidence" value="ECO:0007669"/>
    <property type="project" value="UniProtKB-ARBA"/>
</dbReference>
<dbReference type="GO" id="GO:0140096">
    <property type="term" value="F:catalytic activity, acting on a protein"/>
    <property type="evidence" value="ECO:0007669"/>
    <property type="project" value="UniProtKB-ARBA"/>
</dbReference>
<dbReference type="PROSITE" id="PS50862">
    <property type="entry name" value="AA_TRNA_LIGASE_II"/>
    <property type="match status" value="1"/>
</dbReference>
<evidence type="ECO:0000256" key="14">
    <source>
        <dbReference type="RuleBase" id="RU000336"/>
    </source>
</evidence>
<accession>A0A1M5AJW7</accession>
<dbReference type="Proteomes" id="UP000184088">
    <property type="component" value="Unassembled WGS sequence"/>
</dbReference>
<dbReference type="PIRSF" id="PIRSF039101">
    <property type="entry name" value="LysRS2"/>
    <property type="match status" value="1"/>
</dbReference>
<dbReference type="GO" id="GO:0000287">
    <property type="term" value="F:magnesium ion binding"/>
    <property type="evidence" value="ECO:0007669"/>
    <property type="project" value="UniProtKB-UniRule"/>
</dbReference>
<evidence type="ECO:0000256" key="8">
    <source>
        <dbReference type="ARBA" id="ARBA00022840"/>
    </source>
</evidence>
<evidence type="ECO:0000313" key="16">
    <source>
        <dbReference type="EMBL" id="SHF30590.1"/>
    </source>
</evidence>
<dbReference type="InterPro" id="IPR002313">
    <property type="entry name" value="Lys-tRNA-ligase_II"/>
</dbReference>
<proteinExistence type="inferred from homology"/>
<dbReference type="CDD" id="cd00775">
    <property type="entry name" value="LysRS_core"/>
    <property type="match status" value="1"/>
</dbReference>
<dbReference type="Gene3D" id="3.30.930.10">
    <property type="entry name" value="Bira Bifunctional Protein, Domain 2"/>
    <property type="match status" value="1"/>
</dbReference>
<feature type="domain" description="Aminoacyl-transfer RNA synthetases class-II family profile" evidence="15">
    <location>
        <begin position="170"/>
        <end position="488"/>
    </location>
</feature>
<dbReference type="PRINTS" id="PR00982">
    <property type="entry name" value="TRNASYNTHLYS"/>
</dbReference>
<dbReference type="STRING" id="1121256.SAMN02746089_01673"/>
<name>A0A1M5AJW7_9THEO</name>
<comment type="similarity">
    <text evidence="2 13">Belongs to the class-II aminoacyl-tRNA synthetase family.</text>
</comment>
<keyword evidence="4 13" id="KW-0963">Cytoplasm</keyword>
<organism evidence="16 17">
    <name type="scientific">Caldanaerobius fijiensis DSM 17918</name>
    <dbReference type="NCBI Taxonomy" id="1121256"/>
    <lineage>
        <taxon>Bacteria</taxon>
        <taxon>Bacillati</taxon>
        <taxon>Bacillota</taxon>
        <taxon>Clostridia</taxon>
        <taxon>Thermoanaerobacterales</taxon>
        <taxon>Thermoanaerobacteraceae</taxon>
        <taxon>Caldanaerobius</taxon>
    </lineage>
</organism>
<dbReference type="CDD" id="cd04322">
    <property type="entry name" value="LysRS_N"/>
    <property type="match status" value="1"/>
</dbReference>
<evidence type="ECO:0000256" key="1">
    <source>
        <dbReference type="ARBA" id="ARBA00004496"/>
    </source>
</evidence>
<dbReference type="SUPFAM" id="SSF50249">
    <property type="entry name" value="Nucleic acid-binding proteins"/>
    <property type="match status" value="1"/>
</dbReference>
<keyword evidence="11 13" id="KW-0030">Aminoacyl-tRNA synthetase</keyword>
<keyword evidence="17" id="KW-1185">Reference proteome</keyword>
<evidence type="ECO:0000256" key="13">
    <source>
        <dbReference type="HAMAP-Rule" id="MF_00252"/>
    </source>
</evidence>
<dbReference type="GO" id="GO:0004824">
    <property type="term" value="F:lysine-tRNA ligase activity"/>
    <property type="evidence" value="ECO:0007669"/>
    <property type="project" value="UniProtKB-UniRule"/>
</dbReference>
<dbReference type="NCBIfam" id="NF001756">
    <property type="entry name" value="PRK00484.1"/>
    <property type="match status" value="1"/>
</dbReference>
<gene>
    <name evidence="13" type="primary">lysS</name>
    <name evidence="16" type="ORF">SAMN02746089_01673</name>
</gene>
<evidence type="ECO:0000256" key="4">
    <source>
        <dbReference type="ARBA" id="ARBA00022490"/>
    </source>
</evidence>
<comment type="subcellular location">
    <subcellularLocation>
        <location evidence="1 13">Cytoplasm</location>
    </subcellularLocation>
</comment>
<evidence type="ECO:0000256" key="3">
    <source>
        <dbReference type="ARBA" id="ARBA00011738"/>
    </source>
</evidence>
<dbReference type="Pfam" id="PF01336">
    <property type="entry name" value="tRNA_anti-codon"/>
    <property type="match status" value="1"/>
</dbReference>
<comment type="catalytic activity">
    <reaction evidence="12 13 14">
        <text>tRNA(Lys) + L-lysine + ATP = L-lysyl-tRNA(Lys) + AMP + diphosphate</text>
        <dbReference type="Rhea" id="RHEA:20792"/>
        <dbReference type="Rhea" id="RHEA-COMP:9696"/>
        <dbReference type="Rhea" id="RHEA-COMP:9697"/>
        <dbReference type="ChEBI" id="CHEBI:30616"/>
        <dbReference type="ChEBI" id="CHEBI:32551"/>
        <dbReference type="ChEBI" id="CHEBI:33019"/>
        <dbReference type="ChEBI" id="CHEBI:78442"/>
        <dbReference type="ChEBI" id="CHEBI:78529"/>
        <dbReference type="ChEBI" id="CHEBI:456215"/>
        <dbReference type="EC" id="6.1.1.6"/>
    </reaction>
</comment>
<evidence type="ECO:0000256" key="9">
    <source>
        <dbReference type="ARBA" id="ARBA00022842"/>
    </source>
</evidence>
<dbReference type="Gene3D" id="2.40.50.140">
    <property type="entry name" value="Nucleic acid-binding proteins"/>
    <property type="match status" value="1"/>
</dbReference>
<dbReference type="AlphaFoldDB" id="A0A1M5AJW7"/>
<dbReference type="InterPro" id="IPR045864">
    <property type="entry name" value="aa-tRNA-synth_II/BPL/LPL"/>
</dbReference>
<dbReference type="GO" id="GO:0005829">
    <property type="term" value="C:cytosol"/>
    <property type="evidence" value="ECO:0007669"/>
    <property type="project" value="TreeGrafter"/>
</dbReference>
<comment type="subunit">
    <text evidence="3 13">Homodimer.</text>
</comment>
<dbReference type="PANTHER" id="PTHR42918">
    <property type="entry name" value="LYSYL-TRNA SYNTHETASE"/>
    <property type="match status" value="1"/>
</dbReference>
<dbReference type="GO" id="GO:0005524">
    <property type="term" value="F:ATP binding"/>
    <property type="evidence" value="ECO:0007669"/>
    <property type="project" value="UniProtKB-UniRule"/>
</dbReference>
<dbReference type="FunFam" id="3.30.930.10:FF:000001">
    <property type="entry name" value="Lysine--tRNA ligase"/>
    <property type="match status" value="1"/>
</dbReference>
<keyword evidence="7 13" id="KW-0547">Nucleotide-binding</keyword>
<comment type="cofactor">
    <cofactor evidence="13 14">
        <name>Mg(2+)</name>
        <dbReference type="ChEBI" id="CHEBI:18420"/>
    </cofactor>
    <text evidence="13 14">Binds 3 Mg(2+) ions per subunit.</text>
</comment>
<dbReference type="Pfam" id="PF00152">
    <property type="entry name" value="tRNA-synt_2"/>
    <property type="match status" value="1"/>
</dbReference>
<dbReference type="InterPro" id="IPR018149">
    <property type="entry name" value="Lys-tRNA-synth_II_C"/>
</dbReference>
<evidence type="ECO:0000256" key="10">
    <source>
        <dbReference type="ARBA" id="ARBA00022917"/>
    </source>
</evidence>
<dbReference type="InterPro" id="IPR004364">
    <property type="entry name" value="Aa-tRNA-synt_II"/>
</dbReference>
<dbReference type="EC" id="6.1.1.6" evidence="13"/>
<evidence type="ECO:0000256" key="5">
    <source>
        <dbReference type="ARBA" id="ARBA00022598"/>
    </source>
</evidence>
<keyword evidence="6 13" id="KW-0479">Metal-binding</keyword>
<keyword evidence="9 13" id="KW-0460">Magnesium</keyword>
<dbReference type="InterPro" id="IPR006195">
    <property type="entry name" value="aa-tRNA-synth_II"/>
</dbReference>
<dbReference type="InterPro" id="IPR044136">
    <property type="entry name" value="Lys-tRNA-ligase_II_N"/>
</dbReference>
<dbReference type="PANTHER" id="PTHR42918:SF15">
    <property type="entry name" value="LYSINE--TRNA LIGASE, CHLOROPLASTIC_MITOCHONDRIAL"/>
    <property type="match status" value="1"/>
</dbReference>
<dbReference type="OrthoDB" id="9802326at2"/>
<dbReference type="NCBIfam" id="TIGR00499">
    <property type="entry name" value="lysS_bact"/>
    <property type="match status" value="1"/>
</dbReference>
<evidence type="ECO:0000256" key="11">
    <source>
        <dbReference type="ARBA" id="ARBA00023146"/>
    </source>
</evidence>
<feature type="binding site" evidence="13">
    <location>
        <position position="400"/>
    </location>
    <ligand>
        <name>Mg(2+)</name>
        <dbReference type="ChEBI" id="CHEBI:18420"/>
        <label>1</label>
    </ligand>
</feature>
<evidence type="ECO:0000256" key="6">
    <source>
        <dbReference type="ARBA" id="ARBA00022723"/>
    </source>
</evidence>
<dbReference type="GO" id="GO:0000049">
    <property type="term" value="F:tRNA binding"/>
    <property type="evidence" value="ECO:0007669"/>
    <property type="project" value="TreeGrafter"/>
</dbReference>